<reference evidence="1 2" key="1">
    <citation type="journal article" date="2018" name="Sci. Rep.">
        <title>Genomic signatures of local adaptation to the degree of environmental predictability in rotifers.</title>
        <authorList>
            <person name="Franch-Gras L."/>
            <person name="Hahn C."/>
            <person name="Garcia-Roger E.M."/>
            <person name="Carmona M.J."/>
            <person name="Serra M."/>
            <person name="Gomez A."/>
        </authorList>
    </citation>
    <scope>NUCLEOTIDE SEQUENCE [LARGE SCALE GENOMIC DNA]</scope>
    <source>
        <strain evidence="1">HYR1</strain>
    </source>
</reference>
<dbReference type="OrthoDB" id="10062768at2759"/>
<proteinExistence type="predicted"/>
<organism evidence="1 2">
    <name type="scientific">Brachionus plicatilis</name>
    <name type="common">Marine rotifer</name>
    <name type="synonym">Brachionus muelleri</name>
    <dbReference type="NCBI Taxonomy" id="10195"/>
    <lineage>
        <taxon>Eukaryota</taxon>
        <taxon>Metazoa</taxon>
        <taxon>Spiralia</taxon>
        <taxon>Gnathifera</taxon>
        <taxon>Rotifera</taxon>
        <taxon>Eurotatoria</taxon>
        <taxon>Monogononta</taxon>
        <taxon>Pseudotrocha</taxon>
        <taxon>Ploima</taxon>
        <taxon>Brachionidae</taxon>
        <taxon>Brachionus</taxon>
    </lineage>
</organism>
<name>A0A3M7P5D1_BRAPC</name>
<gene>
    <name evidence="1" type="ORF">BpHYR1_019663</name>
</gene>
<comment type="caution">
    <text evidence="1">The sequence shown here is derived from an EMBL/GenBank/DDBJ whole genome shotgun (WGS) entry which is preliminary data.</text>
</comment>
<dbReference type="Proteomes" id="UP000276133">
    <property type="component" value="Unassembled WGS sequence"/>
</dbReference>
<dbReference type="EMBL" id="REGN01013164">
    <property type="protein sequence ID" value="RMZ94288.1"/>
    <property type="molecule type" value="Genomic_DNA"/>
</dbReference>
<keyword evidence="2" id="KW-1185">Reference proteome</keyword>
<dbReference type="AlphaFoldDB" id="A0A3M7P5D1"/>
<evidence type="ECO:0000313" key="2">
    <source>
        <dbReference type="Proteomes" id="UP000276133"/>
    </source>
</evidence>
<feature type="non-terminal residue" evidence="1">
    <location>
        <position position="1"/>
    </location>
</feature>
<accession>A0A3M7P5D1</accession>
<evidence type="ECO:0000313" key="1">
    <source>
        <dbReference type="EMBL" id="RMZ94288.1"/>
    </source>
</evidence>
<feature type="non-terminal residue" evidence="1">
    <location>
        <position position="159"/>
    </location>
</feature>
<sequence length="159" mass="18578">SENEDFYPEEEMVTIDISLITQIVDFIQTNKPTKRWISVLIYSVLRQFNISFGEIDLFLSQLSLLTSNSCSQQLVNFKNKKITDLLVDCRGGKRKPCIFDYYPELEIEAKIYVDQQATKKECDFNLKDMAIFINDKYLELIGEIKTCETKETNHNLIRS</sequence>
<protein>
    <submittedName>
        <fullName evidence="1">Uncharacterized protein</fullName>
    </submittedName>
</protein>